<evidence type="ECO:0000256" key="6">
    <source>
        <dbReference type="ARBA" id="ARBA00022840"/>
    </source>
</evidence>
<dbReference type="GO" id="GO:0003689">
    <property type="term" value="F:DNA clamp loader activity"/>
    <property type="evidence" value="ECO:0007669"/>
    <property type="project" value="TreeGrafter"/>
</dbReference>
<dbReference type="FunFam" id="3.40.50.300:FF:000129">
    <property type="entry name" value="Replication factor C subunit 5"/>
    <property type="match status" value="1"/>
</dbReference>
<dbReference type="InterPro" id="IPR027417">
    <property type="entry name" value="P-loop_NTPase"/>
</dbReference>
<accession>A0AAX4P710</accession>
<dbReference type="SUPFAM" id="SSF48019">
    <property type="entry name" value="post-AAA+ oligomerization domain-like"/>
    <property type="match status" value="1"/>
</dbReference>
<dbReference type="GO" id="GO:0006261">
    <property type="term" value="P:DNA-templated DNA replication"/>
    <property type="evidence" value="ECO:0007669"/>
    <property type="project" value="TreeGrafter"/>
</dbReference>
<comment type="similarity">
    <text evidence="2">Belongs to the activator 1 small subunits family.</text>
</comment>
<dbReference type="InterPro" id="IPR045085">
    <property type="entry name" value="HLD_clamp_pol_III_gamma_tau"/>
</dbReference>
<evidence type="ECO:0000256" key="8">
    <source>
        <dbReference type="SAM" id="MobiDB-lite"/>
    </source>
</evidence>
<dbReference type="Proteomes" id="UP001472866">
    <property type="component" value="Chromosome 04"/>
</dbReference>
<sequence length="364" mass="38988">MPGSSLKLGAAPANPAPHTGFGAPGAVSAGPSTTAPAAESQPWVEKYRPAKVEDVVHQQQVVDALKSAVQGKDLPHMLFYGPPGTGKTTTALAITGQLFGPELRKQRVLELNASDERGIQVVREKIKSFASLAVGSGVAGYPCPPFKVIILDESDFMTKDAQNALRRIIEQYSKTTRFIFCCNYITRIIEPLTSRCAKFRFKPVVLESLTERIEHICGREGVTLEAGALAALATVAGGDMRRAISLLQSTARFNSNVIGAEALYEAAGVVPNSEIEDLLGVCRSGGFSDVERRVREMVCDSYPVAQILLQFQEAVVRAEGVEDLKKAEVCQKLASVDAAVQAGANEELQLLDALGFAHKVFSSA</sequence>
<keyword evidence="4" id="KW-0235">DNA replication</keyword>
<feature type="domain" description="AAA+ ATPase" evidence="9">
    <location>
        <begin position="73"/>
        <end position="207"/>
    </location>
</feature>
<dbReference type="GO" id="GO:0006281">
    <property type="term" value="P:DNA repair"/>
    <property type="evidence" value="ECO:0007669"/>
    <property type="project" value="TreeGrafter"/>
</dbReference>
<keyword evidence="5" id="KW-0547">Nucleotide-binding</keyword>
<dbReference type="Gene3D" id="1.20.272.10">
    <property type="match status" value="1"/>
</dbReference>
<name>A0AAX4P710_9CHLO</name>
<organism evidence="10 11">
    <name type="scientific">Chloropicon roscoffensis</name>
    <dbReference type="NCBI Taxonomy" id="1461544"/>
    <lineage>
        <taxon>Eukaryota</taxon>
        <taxon>Viridiplantae</taxon>
        <taxon>Chlorophyta</taxon>
        <taxon>Chloropicophyceae</taxon>
        <taxon>Chloropicales</taxon>
        <taxon>Chloropicaceae</taxon>
        <taxon>Chloropicon</taxon>
    </lineage>
</organism>
<keyword evidence="11" id="KW-1185">Reference proteome</keyword>
<evidence type="ECO:0000256" key="1">
    <source>
        <dbReference type="ARBA" id="ARBA00004123"/>
    </source>
</evidence>
<dbReference type="InterPro" id="IPR013748">
    <property type="entry name" value="Rep_factorC_C"/>
</dbReference>
<dbReference type="InterPro" id="IPR008921">
    <property type="entry name" value="DNA_pol3_clamp-load_cplx_C"/>
</dbReference>
<dbReference type="GO" id="GO:0005663">
    <property type="term" value="C:DNA replication factor C complex"/>
    <property type="evidence" value="ECO:0007669"/>
    <property type="project" value="TreeGrafter"/>
</dbReference>
<evidence type="ECO:0000256" key="5">
    <source>
        <dbReference type="ARBA" id="ARBA00022741"/>
    </source>
</evidence>
<dbReference type="GO" id="GO:0003677">
    <property type="term" value="F:DNA binding"/>
    <property type="evidence" value="ECO:0007669"/>
    <property type="project" value="InterPro"/>
</dbReference>
<keyword evidence="7" id="KW-0539">Nucleus</keyword>
<dbReference type="CDD" id="cd00009">
    <property type="entry name" value="AAA"/>
    <property type="match status" value="1"/>
</dbReference>
<evidence type="ECO:0000256" key="7">
    <source>
        <dbReference type="ARBA" id="ARBA00023242"/>
    </source>
</evidence>
<evidence type="ECO:0000313" key="11">
    <source>
        <dbReference type="Proteomes" id="UP001472866"/>
    </source>
</evidence>
<dbReference type="InterPro" id="IPR003593">
    <property type="entry name" value="AAA+_ATPase"/>
</dbReference>
<protein>
    <submittedName>
        <fullName evidence="10">Subunit 2 of replication factor C</fullName>
    </submittedName>
</protein>
<dbReference type="GO" id="GO:0005524">
    <property type="term" value="F:ATP binding"/>
    <property type="evidence" value="ECO:0007669"/>
    <property type="project" value="UniProtKB-KW"/>
</dbReference>
<gene>
    <name evidence="10" type="ORF">HKI87_04g32580</name>
</gene>
<dbReference type="FunFam" id="1.20.272.10:FF:000011">
    <property type="entry name" value="Replication factor C subunit 2"/>
    <property type="match status" value="1"/>
</dbReference>
<dbReference type="EMBL" id="CP151504">
    <property type="protein sequence ID" value="WZN61723.1"/>
    <property type="molecule type" value="Genomic_DNA"/>
</dbReference>
<evidence type="ECO:0000256" key="3">
    <source>
        <dbReference type="ARBA" id="ARBA00011480"/>
    </source>
</evidence>
<dbReference type="Gene3D" id="1.10.8.60">
    <property type="match status" value="1"/>
</dbReference>
<dbReference type="NCBIfam" id="NF001679">
    <property type="entry name" value="PRK00440.1"/>
    <property type="match status" value="1"/>
</dbReference>
<dbReference type="InterPro" id="IPR050238">
    <property type="entry name" value="DNA_Rep/Repair_Clamp_Loader"/>
</dbReference>
<feature type="region of interest" description="Disordered" evidence="8">
    <location>
        <begin position="1"/>
        <end position="41"/>
    </location>
</feature>
<comment type="subcellular location">
    <subcellularLocation>
        <location evidence="1">Nucleus</location>
    </subcellularLocation>
</comment>
<dbReference type="SUPFAM" id="SSF52540">
    <property type="entry name" value="P-loop containing nucleoside triphosphate hydrolases"/>
    <property type="match status" value="1"/>
</dbReference>
<dbReference type="PANTHER" id="PTHR11669:SF20">
    <property type="entry name" value="REPLICATION FACTOR C SUBUNIT 4"/>
    <property type="match status" value="1"/>
</dbReference>
<keyword evidence="6" id="KW-0067">ATP-binding</keyword>
<evidence type="ECO:0000313" key="10">
    <source>
        <dbReference type="EMBL" id="WZN61723.1"/>
    </source>
</evidence>
<dbReference type="AlphaFoldDB" id="A0AAX4P710"/>
<dbReference type="Pfam" id="PF00004">
    <property type="entry name" value="AAA"/>
    <property type="match status" value="1"/>
</dbReference>
<dbReference type="GO" id="GO:0016887">
    <property type="term" value="F:ATP hydrolysis activity"/>
    <property type="evidence" value="ECO:0007669"/>
    <property type="project" value="InterPro"/>
</dbReference>
<dbReference type="PANTHER" id="PTHR11669">
    <property type="entry name" value="REPLICATION FACTOR C / DNA POLYMERASE III GAMMA-TAU SUBUNIT"/>
    <property type="match status" value="1"/>
</dbReference>
<dbReference type="SMART" id="SM00382">
    <property type="entry name" value="AAA"/>
    <property type="match status" value="1"/>
</dbReference>
<dbReference type="Pfam" id="PF08542">
    <property type="entry name" value="Rep_fac_C"/>
    <property type="match status" value="1"/>
</dbReference>
<evidence type="ECO:0000259" key="9">
    <source>
        <dbReference type="SMART" id="SM00382"/>
    </source>
</evidence>
<reference evidence="10 11" key="1">
    <citation type="submission" date="2024-03" db="EMBL/GenBank/DDBJ databases">
        <title>Complete genome sequence of the green alga Chloropicon roscoffensis RCC1871.</title>
        <authorList>
            <person name="Lemieux C."/>
            <person name="Pombert J.-F."/>
            <person name="Otis C."/>
            <person name="Turmel M."/>
        </authorList>
    </citation>
    <scope>NUCLEOTIDE SEQUENCE [LARGE SCALE GENOMIC DNA]</scope>
    <source>
        <strain evidence="10 11">RCC1871</strain>
    </source>
</reference>
<dbReference type="InterPro" id="IPR003959">
    <property type="entry name" value="ATPase_AAA_core"/>
</dbReference>
<dbReference type="Gene3D" id="3.40.50.300">
    <property type="entry name" value="P-loop containing nucleotide triphosphate hydrolases"/>
    <property type="match status" value="1"/>
</dbReference>
<proteinExistence type="inferred from homology"/>
<evidence type="ECO:0000256" key="2">
    <source>
        <dbReference type="ARBA" id="ARBA00005378"/>
    </source>
</evidence>
<evidence type="ECO:0000256" key="4">
    <source>
        <dbReference type="ARBA" id="ARBA00022705"/>
    </source>
</evidence>
<dbReference type="GO" id="GO:0005634">
    <property type="term" value="C:nucleus"/>
    <property type="evidence" value="ECO:0007669"/>
    <property type="project" value="UniProtKB-SubCell"/>
</dbReference>
<comment type="subunit">
    <text evidence="3">Heterotetramer of subunits RFC2, RFC3, RFC4 and RFC5 that can form a complex with RFC1.</text>
</comment>
<dbReference type="Pfam" id="PF22608">
    <property type="entry name" value="DNAX_ATPase_lid"/>
    <property type="match status" value="1"/>
</dbReference>